<feature type="chain" id="PRO_5009778322" description="Secreted protein" evidence="2">
    <location>
        <begin position="28"/>
        <end position="97"/>
    </location>
</feature>
<dbReference type="PATRIC" id="fig|1938.3.peg.8085"/>
<name>A0A0J7YZB4_STRVR</name>
<proteinExistence type="predicted"/>
<sequence length="97" mass="9402">MHKLRKAAVLVAALGSVGLLSAGVAHADGGGWGQKGTNVDVLQSSNCKSHDANVSVLGQVGIANGLGGNLLNGEGNAGAQDTGLGSEMGCSNSAFGK</sequence>
<evidence type="ECO:0000313" key="4">
    <source>
        <dbReference type="Proteomes" id="UP000037432"/>
    </source>
</evidence>
<evidence type="ECO:0000313" key="3">
    <source>
        <dbReference type="EMBL" id="KMS69001.1"/>
    </source>
</evidence>
<comment type="caution">
    <text evidence="3">The sequence shown here is derived from an EMBL/GenBank/DDBJ whole genome shotgun (WGS) entry which is preliminary data.</text>
</comment>
<accession>A0A0J7YZB4</accession>
<gene>
    <name evidence="3" type="ORF">ACM01_36870</name>
</gene>
<evidence type="ECO:0000256" key="2">
    <source>
        <dbReference type="SAM" id="SignalP"/>
    </source>
</evidence>
<dbReference type="EMBL" id="LFNT01000067">
    <property type="protein sequence ID" value="KMS69001.1"/>
    <property type="molecule type" value="Genomic_DNA"/>
</dbReference>
<reference evidence="3 4" key="1">
    <citation type="submission" date="2015-06" db="EMBL/GenBank/DDBJ databases">
        <authorList>
            <person name="Ju K.-S."/>
            <person name="Doroghazi J.R."/>
            <person name="Metcalf W.W."/>
        </authorList>
    </citation>
    <scope>NUCLEOTIDE SEQUENCE [LARGE SCALE GENOMIC DNA]</scope>
    <source>
        <strain evidence="3 4">NRRL 3414</strain>
    </source>
</reference>
<feature type="signal peptide" evidence="2">
    <location>
        <begin position="1"/>
        <end position="27"/>
    </location>
</feature>
<evidence type="ECO:0008006" key="5">
    <source>
        <dbReference type="Google" id="ProtNLM"/>
    </source>
</evidence>
<protein>
    <recommendedName>
        <fullName evidence="5">Secreted protein</fullName>
    </recommendedName>
</protein>
<organism evidence="3 4">
    <name type="scientific">Streptomyces viridochromogenes</name>
    <dbReference type="NCBI Taxonomy" id="1938"/>
    <lineage>
        <taxon>Bacteria</taxon>
        <taxon>Bacillati</taxon>
        <taxon>Actinomycetota</taxon>
        <taxon>Actinomycetes</taxon>
        <taxon>Kitasatosporales</taxon>
        <taxon>Streptomycetaceae</taxon>
        <taxon>Streptomyces</taxon>
    </lineage>
</organism>
<dbReference type="OrthoDB" id="4330175at2"/>
<dbReference type="AlphaFoldDB" id="A0A0J7YZB4"/>
<dbReference type="Proteomes" id="UP000037432">
    <property type="component" value="Unassembled WGS sequence"/>
</dbReference>
<evidence type="ECO:0000256" key="1">
    <source>
        <dbReference type="SAM" id="MobiDB-lite"/>
    </source>
</evidence>
<dbReference type="RefSeq" id="WP_048585816.1">
    <property type="nucleotide sequence ID" value="NZ_LFNT01000067.1"/>
</dbReference>
<feature type="region of interest" description="Disordered" evidence="1">
    <location>
        <begin position="77"/>
        <end position="97"/>
    </location>
</feature>
<keyword evidence="2" id="KW-0732">Signal</keyword>